<dbReference type="SUPFAM" id="SSF47413">
    <property type="entry name" value="lambda repressor-like DNA-binding domains"/>
    <property type="match status" value="1"/>
</dbReference>
<gene>
    <name evidence="2" type="ORF">US52_C0011G0002</name>
</gene>
<dbReference type="PROSITE" id="PS50943">
    <property type="entry name" value="HTH_CROC1"/>
    <property type="match status" value="1"/>
</dbReference>
<dbReference type="EMBL" id="LBTH01000011">
    <property type="protein sequence ID" value="KKQ36038.1"/>
    <property type="molecule type" value="Genomic_DNA"/>
</dbReference>
<organism evidence="2 3">
    <name type="scientific">candidate division WS6 bacterium GW2011_GWA2_37_6</name>
    <dbReference type="NCBI Taxonomy" id="1619087"/>
    <lineage>
        <taxon>Bacteria</taxon>
        <taxon>Candidatus Dojkabacteria</taxon>
    </lineage>
</organism>
<dbReference type="CDD" id="cd00093">
    <property type="entry name" value="HTH_XRE"/>
    <property type="match status" value="1"/>
</dbReference>
<feature type="domain" description="HTH cro/C1-type" evidence="1">
    <location>
        <begin position="10"/>
        <end position="67"/>
    </location>
</feature>
<comment type="caution">
    <text evidence="2">The sequence shown here is derived from an EMBL/GenBank/DDBJ whole genome shotgun (WGS) entry which is preliminary data.</text>
</comment>
<evidence type="ECO:0000313" key="2">
    <source>
        <dbReference type="EMBL" id="KKQ36038.1"/>
    </source>
</evidence>
<dbReference type="GO" id="GO:0003677">
    <property type="term" value="F:DNA binding"/>
    <property type="evidence" value="ECO:0007669"/>
    <property type="project" value="InterPro"/>
</dbReference>
<evidence type="ECO:0000313" key="3">
    <source>
        <dbReference type="Proteomes" id="UP000034852"/>
    </source>
</evidence>
<sequence length="261" mass="30568">MDQKILGRRIKFFRERAHLSQLELETSIDASAGMISRIEKGRVNPTKETVGKIAEILHLHNMETDYLIGNTAEPPTQAEIDKAKNAVKDYFSKGDVFAYLSDDRWRVNAVSKGFYNLFKSYVDDPDKAVDNLIGTSIVNILLEEEYQILQFFKKENYKELLKYQLVKFHSGMGFMHDDMIYKQSMSSIERDPLARSIWEQIKEDKSIPNKETREIFFTIKGINIGFNYSKEQLYANPRFYLIEYQPKNKYLRIILKLLNAH</sequence>
<dbReference type="InterPro" id="IPR010982">
    <property type="entry name" value="Lambda_DNA-bd_dom_sf"/>
</dbReference>
<protein>
    <recommendedName>
        <fullName evidence="1">HTH cro/C1-type domain-containing protein</fullName>
    </recommendedName>
</protein>
<dbReference type="AlphaFoldDB" id="A0A0G0GYH2"/>
<accession>A0A0G0GYH2</accession>
<proteinExistence type="predicted"/>
<dbReference type="Pfam" id="PF01381">
    <property type="entry name" value="HTH_3"/>
    <property type="match status" value="1"/>
</dbReference>
<dbReference type="Gene3D" id="1.10.260.40">
    <property type="entry name" value="lambda repressor-like DNA-binding domains"/>
    <property type="match status" value="1"/>
</dbReference>
<reference evidence="2 3" key="1">
    <citation type="journal article" date="2015" name="Nature">
        <title>rRNA introns, odd ribosomes, and small enigmatic genomes across a large radiation of phyla.</title>
        <authorList>
            <person name="Brown C.T."/>
            <person name="Hug L.A."/>
            <person name="Thomas B.C."/>
            <person name="Sharon I."/>
            <person name="Castelle C.J."/>
            <person name="Singh A."/>
            <person name="Wilkins M.J."/>
            <person name="Williams K.H."/>
            <person name="Banfield J.F."/>
        </authorList>
    </citation>
    <scope>NUCLEOTIDE SEQUENCE [LARGE SCALE GENOMIC DNA]</scope>
</reference>
<dbReference type="Proteomes" id="UP000034852">
    <property type="component" value="Unassembled WGS sequence"/>
</dbReference>
<dbReference type="SMART" id="SM00530">
    <property type="entry name" value="HTH_XRE"/>
    <property type="match status" value="1"/>
</dbReference>
<name>A0A0G0GYH2_9BACT</name>
<evidence type="ECO:0000259" key="1">
    <source>
        <dbReference type="PROSITE" id="PS50943"/>
    </source>
</evidence>
<dbReference type="InterPro" id="IPR001387">
    <property type="entry name" value="Cro/C1-type_HTH"/>
</dbReference>